<evidence type="ECO:0000313" key="4">
    <source>
        <dbReference type="EMBL" id="SUY73498.1"/>
    </source>
</evidence>
<keyword evidence="3" id="KW-1005">Bacterial flagellum biogenesis</keyword>
<protein>
    <submittedName>
        <fullName evidence="4">FlgN protein</fullName>
    </submittedName>
</protein>
<dbReference type="InterPro" id="IPR007809">
    <property type="entry name" value="FlgN-like"/>
</dbReference>
<organism evidence="4 5">
    <name type="scientific">Comamonas testosteroni</name>
    <name type="common">Pseudomonas testosteroni</name>
    <dbReference type="NCBI Taxonomy" id="285"/>
    <lineage>
        <taxon>Bacteria</taxon>
        <taxon>Pseudomonadati</taxon>
        <taxon>Pseudomonadota</taxon>
        <taxon>Betaproteobacteria</taxon>
        <taxon>Burkholderiales</taxon>
        <taxon>Comamonadaceae</taxon>
        <taxon>Comamonas</taxon>
    </lineage>
</organism>
<proteinExistence type="inferred from homology"/>
<dbReference type="Gene3D" id="1.20.58.300">
    <property type="entry name" value="FlgN-like"/>
    <property type="match status" value="1"/>
</dbReference>
<dbReference type="Pfam" id="PF05130">
    <property type="entry name" value="FlgN"/>
    <property type="match status" value="1"/>
</dbReference>
<dbReference type="RefSeq" id="WP_003081770.1">
    <property type="nucleotide sequence ID" value="NZ_BBJZ01000034.1"/>
</dbReference>
<keyword evidence="5" id="KW-1185">Reference proteome</keyword>
<evidence type="ECO:0000256" key="2">
    <source>
        <dbReference type="ARBA" id="ARBA00007703"/>
    </source>
</evidence>
<comment type="function">
    <text evidence="1">Required for the efficient initiation of filament assembly.</text>
</comment>
<evidence type="ECO:0000256" key="3">
    <source>
        <dbReference type="ARBA" id="ARBA00022795"/>
    </source>
</evidence>
<sequence length="153" mass="16874">MSMQSEAGSGLTERQRWADIARGMQQDLAAYAGLRDLLQTQFHAALRHDAAAMEEVARQIAAQVQQLDGTRQQRSLHARALLPAGAALSMTALFSLLQPSLQQQLQALWAQLQARVQECKACNLRNCQLIMEQAEVMRGVIAGSSQPDIYVPF</sequence>
<dbReference type="SUPFAM" id="SSF140566">
    <property type="entry name" value="FlgN-like"/>
    <property type="match status" value="1"/>
</dbReference>
<dbReference type="GO" id="GO:0044780">
    <property type="term" value="P:bacterial-type flagellum assembly"/>
    <property type="evidence" value="ECO:0007669"/>
    <property type="project" value="InterPro"/>
</dbReference>
<gene>
    <name evidence="4" type="ORF">NCTC10698_00194</name>
</gene>
<accession>A0A8B4RZ80</accession>
<dbReference type="GeneID" id="63996281"/>
<comment type="caution">
    <text evidence="4">The sequence shown here is derived from an EMBL/GenBank/DDBJ whole genome shotgun (WGS) entry which is preliminary data.</text>
</comment>
<evidence type="ECO:0000256" key="1">
    <source>
        <dbReference type="ARBA" id="ARBA00002397"/>
    </source>
</evidence>
<dbReference type="EMBL" id="UFXL01000001">
    <property type="protein sequence ID" value="SUY73498.1"/>
    <property type="molecule type" value="Genomic_DNA"/>
</dbReference>
<reference evidence="4 5" key="1">
    <citation type="submission" date="2018-06" db="EMBL/GenBank/DDBJ databases">
        <authorList>
            <consortium name="Pathogen Informatics"/>
            <person name="Doyle S."/>
        </authorList>
    </citation>
    <scope>NUCLEOTIDE SEQUENCE [LARGE SCALE GENOMIC DNA]</scope>
    <source>
        <strain evidence="4 5">NCTC10698</strain>
    </source>
</reference>
<dbReference type="AlphaFoldDB" id="A0A8B4RZ80"/>
<name>A0A8B4RZ80_COMTE</name>
<dbReference type="Proteomes" id="UP000255070">
    <property type="component" value="Unassembled WGS sequence"/>
</dbReference>
<dbReference type="InterPro" id="IPR036679">
    <property type="entry name" value="FlgN-like_sf"/>
</dbReference>
<comment type="similarity">
    <text evidence="2">Belongs to the FlgN family.</text>
</comment>
<evidence type="ECO:0000313" key="5">
    <source>
        <dbReference type="Proteomes" id="UP000255070"/>
    </source>
</evidence>